<keyword evidence="2" id="KW-0479">Metal-binding</keyword>
<dbReference type="InterPro" id="IPR001128">
    <property type="entry name" value="Cyt_P450"/>
</dbReference>
<evidence type="ECO:0000313" key="4">
    <source>
        <dbReference type="Proteomes" id="UP000517916"/>
    </source>
</evidence>
<keyword evidence="4" id="KW-1185">Reference proteome</keyword>
<evidence type="ECO:0000256" key="1">
    <source>
        <dbReference type="ARBA" id="ARBA00010617"/>
    </source>
</evidence>
<accession>A0ABR6BW11</accession>
<dbReference type="RefSeq" id="WP_182840064.1">
    <property type="nucleotide sequence ID" value="NZ_BAAABQ010000070.1"/>
</dbReference>
<dbReference type="PANTHER" id="PTHR46696:SF1">
    <property type="entry name" value="CYTOCHROME P450 YJIB-RELATED"/>
    <property type="match status" value="1"/>
</dbReference>
<comment type="similarity">
    <text evidence="1 2">Belongs to the cytochrome P450 family.</text>
</comment>
<evidence type="ECO:0000256" key="2">
    <source>
        <dbReference type="RuleBase" id="RU000461"/>
    </source>
</evidence>
<dbReference type="InterPro" id="IPR036396">
    <property type="entry name" value="Cyt_P450_sf"/>
</dbReference>
<sequence>MPTPSCPAQNPGSTSLVLDPADGVVLLDDSFTADPYPLYELLRTQRPVTRARMPLGPSFWLVTRYEDVRAGLTDPRLVKDAGRLAEVIRRASGIPEDAASADMALHDHMLNSDPPRHTRLRKLVNKAFTGRAIGQLRPRIEALATELTEAMAARLAAGEQAVDLVEDYAFPLPMTVICEILGVPEGRRREFGSWSHTILSAASPEQHAAASAAMGEYLNQLVADKLANPGADILSAILAPDEDADRLTHVEATAMASLLLVAGHETTVNLIGSGVLALLRNPGQLARLRADPALLPGAVEEFLRLESPVNVATMRFAAEPVTIGGTTIPAGEVVLLGIGSANRDPELFERPGELDLDRARGGSLAFGHGIHHCLGAALARLEGEIAFRVLLERFPTLTLAVDPSELSWHNSILLRGLARLPVRADG</sequence>
<dbReference type="InterPro" id="IPR017972">
    <property type="entry name" value="Cyt_P450_CS"/>
</dbReference>
<dbReference type="Proteomes" id="UP000517916">
    <property type="component" value="Unassembled WGS sequence"/>
</dbReference>
<protein>
    <submittedName>
        <fullName evidence="3">Cytochrome P450</fullName>
    </submittedName>
</protein>
<dbReference type="EMBL" id="JACJID010000007">
    <property type="protein sequence ID" value="MBA8930772.1"/>
    <property type="molecule type" value="Genomic_DNA"/>
</dbReference>
<dbReference type="PANTHER" id="PTHR46696">
    <property type="entry name" value="P450, PUTATIVE (EUROFUNG)-RELATED"/>
    <property type="match status" value="1"/>
</dbReference>
<keyword evidence="2" id="KW-0349">Heme</keyword>
<name>A0ABR6BW11_9PSEU</name>
<reference evidence="3 4" key="1">
    <citation type="submission" date="2020-08" db="EMBL/GenBank/DDBJ databases">
        <title>Genomic Encyclopedia of Archaeal and Bacterial Type Strains, Phase II (KMG-II): from individual species to whole genera.</title>
        <authorList>
            <person name="Goeker M."/>
        </authorList>
    </citation>
    <scope>NUCLEOTIDE SEQUENCE [LARGE SCALE GENOMIC DNA]</scope>
    <source>
        <strain evidence="3 4">DSM 43850</strain>
    </source>
</reference>
<dbReference type="Pfam" id="PF00067">
    <property type="entry name" value="p450"/>
    <property type="match status" value="1"/>
</dbReference>
<organism evidence="3 4">
    <name type="scientific">Kutzneria viridogrisea</name>
    <dbReference type="NCBI Taxonomy" id="47990"/>
    <lineage>
        <taxon>Bacteria</taxon>
        <taxon>Bacillati</taxon>
        <taxon>Actinomycetota</taxon>
        <taxon>Actinomycetes</taxon>
        <taxon>Pseudonocardiales</taxon>
        <taxon>Pseudonocardiaceae</taxon>
        <taxon>Kutzneria</taxon>
    </lineage>
</organism>
<dbReference type="InterPro" id="IPR002397">
    <property type="entry name" value="Cyt_P450_B"/>
</dbReference>
<dbReference type="SUPFAM" id="SSF48264">
    <property type="entry name" value="Cytochrome P450"/>
    <property type="match status" value="1"/>
</dbReference>
<dbReference type="PROSITE" id="PS00086">
    <property type="entry name" value="CYTOCHROME_P450"/>
    <property type="match status" value="1"/>
</dbReference>
<keyword evidence="2" id="KW-0503">Monooxygenase</keyword>
<evidence type="ECO:0000313" key="3">
    <source>
        <dbReference type="EMBL" id="MBA8930772.1"/>
    </source>
</evidence>
<keyword evidence="2" id="KW-0560">Oxidoreductase</keyword>
<proteinExistence type="inferred from homology"/>
<dbReference type="CDD" id="cd11029">
    <property type="entry name" value="CYP107-like"/>
    <property type="match status" value="1"/>
</dbReference>
<comment type="caution">
    <text evidence="3">The sequence shown here is derived from an EMBL/GenBank/DDBJ whole genome shotgun (WGS) entry which is preliminary data.</text>
</comment>
<dbReference type="PRINTS" id="PR00359">
    <property type="entry name" value="BP450"/>
</dbReference>
<dbReference type="Gene3D" id="1.10.630.10">
    <property type="entry name" value="Cytochrome P450"/>
    <property type="match status" value="1"/>
</dbReference>
<gene>
    <name evidence="3" type="ORF">BC739_008019</name>
</gene>
<keyword evidence="2" id="KW-0408">Iron</keyword>